<protein>
    <submittedName>
        <fullName evidence="7">ABC transporter substrate-binding protein</fullName>
    </submittedName>
</protein>
<dbReference type="AlphaFoldDB" id="A0A848KFB9"/>
<feature type="compositionally biased region" description="Polar residues" evidence="4">
    <location>
        <begin position="344"/>
        <end position="358"/>
    </location>
</feature>
<organism evidence="7 8">
    <name type="scientific">Antrihabitans stalactiti</name>
    <dbReference type="NCBI Taxonomy" id="2584121"/>
    <lineage>
        <taxon>Bacteria</taxon>
        <taxon>Bacillati</taxon>
        <taxon>Actinomycetota</taxon>
        <taxon>Actinomycetes</taxon>
        <taxon>Mycobacteriales</taxon>
        <taxon>Nocardiaceae</taxon>
        <taxon>Antrihabitans</taxon>
    </lineage>
</organism>
<sequence>MSNRRNGRPTPRGLRILAAASAAIALVSGAAACGSSDTETTSDGKTVLRYQGWASEVTYPELAENLGYFQKVSLKWVGDTTSGPQDIQSAATGQTEYGGAFNGAIVKLAAANSPIKAVTGYYGADPETYTGYYVLDGSPIRSARDLIGKKVGMNTLGAHHEFVVREWLSQQGLTADEIKQVELIVVPPVNTEQALRSGQIDVGALQKVFRDRAVDRGGIRPLFTDESLFGAFTYGSYVFRNDFIDKHKDAVADFVQGTARALRWAQTTPRAEVIEKFKSIINGRGRNENTELTKYWKSTSVAGPGGVIADKEIQLWIDWLVRNGELAQGALKSTDLYTNEFNPYSNGTYPSDSGSNGQALGPAK</sequence>
<dbReference type="SUPFAM" id="SSF53850">
    <property type="entry name" value="Periplasmic binding protein-like II"/>
    <property type="match status" value="1"/>
</dbReference>
<reference evidence="7 8" key="1">
    <citation type="submission" date="2019-05" db="EMBL/GenBank/DDBJ databases">
        <authorList>
            <person name="Lee S.D."/>
        </authorList>
    </citation>
    <scope>NUCLEOTIDE SEQUENCE [LARGE SCALE GENOMIC DNA]</scope>
    <source>
        <strain evidence="7 8">YC2-7</strain>
    </source>
</reference>
<feature type="signal peptide" evidence="5">
    <location>
        <begin position="1"/>
        <end position="32"/>
    </location>
</feature>
<comment type="caution">
    <text evidence="7">The sequence shown here is derived from an EMBL/GenBank/DDBJ whole genome shotgun (WGS) entry which is preliminary data.</text>
</comment>
<evidence type="ECO:0000256" key="4">
    <source>
        <dbReference type="SAM" id="MobiDB-lite"/>
    </source>
</evidence>
<keyword evidence="3 5" id="KW-0732">Signal</keyword>
<dbReference type="Proteomes" id="UP000535543">
    <property type="component" value="Unassembled WGS sequence"/>
</dbReference>
<accession>A0A848KFB9</accession>
<feature type="chain" id="PRO_5032737592" evidence="5">
    <location>
        <begin position="33"/>
        <end position="364"/>
    </location>
</feature>
<evidence type="ECO:0000256" key="2">
    <source>
        <dbReference type="ARBA" id="ARBA00010742"/>
    </source>
</evidence>
<evidence type="ECO:0000256" key="1">
    <source>
        <dbReference type="ARBA" id="ARBA00004418"/>
    </source>
</evidence>
<dbReference type="Pfam" id="PF09084">
    <property type="entry name" value="NMT1"/>
    <property type="match status" value="1"/>
</dbReference>
<evidence type="ECO:0000313" key="7">
    <source>
        <dbReference type="EMBL" id="NMN96436.1"/>
    </source>
</evidence>
<dbReference type="PANTHER" id="PTHR30024:SF47">
    <property type="entry name" value="TAURINE-BINDING PERIPLASMIC PROTEIN"/>
    <property type="match status" value="1"/>
</dbReference>
<dbReference type="RefSeq" id="WP_169588380.1">
    <property type="nucleotide sequence ID" value="NZ_VCQU01000005.1"/>
</dbReference>
<dbReference type="PROSITE" id="PS51257">
    <property type="entry name" value="PROKAR_LIPOPROTEIN"/>
    <property type="match status" value="1"/>
</dbReference>
<evidence type="ECO:0000313" key="8">
    <source>
        <dbReference type="Proteomes" id="UP000535543"/>
    </source>
</evidence>
<feature type="domain" description="SsuA/THI5-like" evidence="6">
    <location>
        <begin position="62"/>
        <end position="270"/>
    </location>
</feature>
<dbReference type="GO" id="GO:0042597">
    <property type="term" value="C:periplasmic space"/>
    <property type="evidence" value="ECO:0007669"/>
    <property type="project" value="UniProtKB-SubCell"/>
</dbReference>
<dbReference type="EMBL" id="VCQU01000005">
    <property type="protein sequence ID" value="NMN96436.1"/>
    <property type="molecule type" value="Genomic_DNA"/>
</dbReference>
<comment type="similarity">
    <text evidence="2">Belongs to the bacterial solute-binding protein SsuA/TauA family.</text>
</comment>
<evidence type="ECO:0000259" key="6">
    <source>
        <dbReference type="Pfam" id="PF09084"/>
    </source>
</evidence>
<dbReference type="InterPro" id="IPR015168">
    <property type="entry name" value="SsuA/THI5"/>
</dbReference>
<evidence type="ECO:0000256" key="5">
    <source>
        <dbReference type="SAM" id="SignalP"/>
    </source>
</evidence>
<proteinExistence type="inferred from homology"/>
<comment type="subcellular location">
    <subcellularLocation>
        <location evidence="1">Periplasm</location>
    </subcellularLocation>
</comment>
<evidence type="ECO:0000256" key="3">
    <source>
        <dbReference type="ARBA" id="ARBA00022729"/>
    </source>
</evidence>
<feature type="region of interest" description="Disordered" evidence="4">
    <location>
        <begin position="344"/>
        <end position="364"/>
    </location>
</feature>
<dbReference type="Gene3D" id="3.40.190.10">
    <property type="entry name" value="Periplasmic binding protein-like II"/>
    <property type="match status" value="2"/>
</dbReference>
<dbReference type="PANTHER" id="PTHR30024">
    <property type="entry name" value="ALIPHATIC SULFONATES-BINDING PROTEIN-RELATED"/>
    <property type="match status" value="1"/>
</dbReference>
<name>A0A848KFB9_9NOCA</name>
<reference evidence="7 8" key="2">
    <citation type="submission" date="2020-06" db="EMBL/GenBank/DDBJ databases">
        <title>Antribacter stalactiti gen. nov., sp. nov., a new member of the family Nacardiaceae isolated from a cave.</title>
        <authorList>
            <person name="Kim I.S."/>
        </authorList>
    </citation>
    <scope>NUCLEOTIDE SEQUENCE [LARGE SCALE GENOMIC DNA]</scope>
    <source>
        <strain evidence="7 8">YC2-7</strain>
    </source>
</reference>
<keyword evidence="8" id="KW-1185">Reference proteome</keyword>
<gene>
    <name evidence="7" type="ORF">FGL95_15450</name>
</gene>